<evidence type="ECO:0000313" key="1">
    <source>
        <dbReference type="EMBL" id="MBF4468050.1"/>
    </source>
</evidence>
<dbReference type="RefSeq" id="WP_278521758.1">
    <property type="nucleotide sequence ID" value="NZ_JADIIN010000015.1"/>
</dbReference>
<name>A0A843AMJ8_METAZ</name>
<comment type="caution">
    <text evidence="1">The sequence shown here is derived from an EMBL/GenBank/DDBJ whole genome shotgun (WGS) entry which is preliminary data.</text>
</comment>
<dbReference type="Gene3D" id="2.160.20.10">
    <property type="entry name" value="Single-stranded right-handed beta-helix, Pectin lyase-like"/>
    <property type="match status" value="2"/>
</dbReference>
<dbReference type="InterPro" id="IPR013783">
    <property type="entry name" value="Ig-like_fold"/>
</dbReference>
<dbReference type="EMBL" id="JADIIN010000015">
    <property type="protein sequence ID" value="MBF4468050.1"/>
    <property type="molecule type" value="Genomic_DNA"/>
</dbReference>
<dbReference type="InterPro" id="IPR011050">
    <property type="entry name" value="Pectin_lyase_fold/virulence"/>
</dbReference>
<dbReference type="Proteomes" id="UP000658733">
    <property type="component" value="Unassembled WGS sequence"/>
</dbReference>
<dbReference type="InterPro" id="IPR006626">
    <property type="entry name" value="PbH1"/>
</dbReference>
<dbReference type="AlphaFoldDB" id="A0A843AMJ8"/>
<dbReference type="SMART" id="SM00710">
    <property type="entry name" value="PbH1"/>
    <property type="match status" value="11"/>
</dbReference>
<accession>A0A843AMJ8</accession>
<gene>
    <name evidence="1" type="ORF">ISP01_01460</name>
</gene>
<reference evidence="1" key="1">
    <citation type="submission" date="2020-10" db="EMBL/GenBank/DDBJ databases">
        <title>Dehalococcoides mccartyi of a TCE/Cr reducing biochatode.</title>
        <authorList>
            <person name="Matturro B."/>
        </authorList>
    </citation>
    <scope>NUCLEOTIDE SEQUENCE</scope>
    <source>
        <strain evidence="1">Bin4</strain>
    </source>
</reference>
<organism evidence="1 2">
    <name type="scientific">Methanobrevibacter arboriphilus</name>
    <dbReference type="NCBI Taxonomy" id="39441"/>
    <lineage>
        <taxon>Archaea</taxon>
        <taxon>Methanobacteriati</taxon>
        <taxon>Methanobacteriota</taxon>
        <taxon>Methanomada group</taxon>
        <taxon>Methanobacteria</taxon>
        <taxon>Methanobacteriales</taxon>
        <taxon>Methanobacteriaceae</taxon>
        <taxon>Methanobrevibacter</taxon>
    </lineage>
</organism>
<dbReference type="SUPFAM" id="SSF51126">
    <property type="entry name" value="Pectin lyase-like"/>
    <property type="match status" value="1"/>
</dbReference>
<sequence length="970" mass="105753">MKKYKLVIPLMGLLILCLAISSASAASHNINETSYSDYFNNDGSFKDSVINDGDELVIDGDINNRDFQISKNVTIDGKNNGKIVNGTIKINGGADSRGSTVKNVYIYNVDKNAIEITNGASFITLSNLNINILGTVNHPGGSYASLYGILAQGETSNINLFDNIISINGVVPYNYGISVSCYDSSWQTKPNPNNYIISGNKIISNITNNYIAGIYTDSPVNFTIRDNRLDLMSNNLIYGIAITDMFLSDMDNLIPARGINILNNTVYGKGNCIFLIELFQVGIWEIMDDYGEFNPILIENNTLLGKGTSVYGIAIGSSQNITIDGNNITTLGGDYKLITKTNDSAAPIGGIAPINLHGSMFGQCKNLNITNNHFETNNGVTVGNTNSSVVPMNITYLNNLQDFVVDDDSYSNFFDDEGIFLDNLNITSNSTLKLGNLTRKKLVIDRELNLISYGSNSILNCTQITLTSGASGSLIDGLYFDSNDSVIILQDSSSNILKNIVIIIKSNIDDVYPNNIVTGINLKGSSSKNQILNNKIYINGTKNPTYGAYFYGIQVGGYPFVKLDSNNITENEIFVNGGTISYGIVLNSVKDTIINNNNISAIGRDFAYVLIVQDWSSATVPSINNQIINNKIYGKASMVYLIESINSQGTIIKKNTLLGDGNAVYGYASHASKNDVIEGNNIEINGTDLTNTPANYDIINSGHAGIFGNNSQYMMIINNKIVSNYKKGGDYAIRIINSPNESINILLNNYLSSDNKKKLGKEAISAFKSDLINNNTPKGTSITIKTNNITKGKSATITAILKDEDGKVIKNGKISLKIAGKTYYKNTNSEGVATFKISSLGIGKHSIQAIYGANKDYASVSKVGTQVVKGIADLKITKIVKNGNYYKLAVKNQGSAKTTNTKLKIWYKQGNKIKSKIVNVKSIGAGKSIIVNVKFFKYSTHKKYVKYVKVNYNKVVSESNYKNNLKKFRV</sequence>
<protein>
    <submittedName>
        <fullName evidence="1">Ig-like domain repeat protein</fullName>
    </submittedName>
</protein>
<proteinExistence type="predicted"/>
<evidence type="ECO:0000313" key="2">
    <source>
        <dbReference type="Proteomes" id="UP000658733"/>
    </source>
</evidence>
<dbReference type="Gene3D" id="2.60.40.10">
    <property type="entry name" value="Immunoglobulins"/>
    <property type="match status" value="2"/>
</dbReference>
<dbReference type="InterPro" id="IPR012334">
    <property type="entry name" value="Pectin_lyas_fold"/>
</dbReference>